<reference evidence="2" key="1">
    <citation type="journal article" date="2023" name="G3 (Bethesda)">
        <title>A reference genome for the long-term kleptoplast-retaining sea slug Elysia crispata morphotype clarki.</title>
        <authorList>
            <person name="Eastman K.E."/>
            <person name="Pendleton A.L."/>
            <person name="Shaikh M.A."/>
            <person name="Suttiyut T."/>
            <person name="Ogas R."/>
            <person name="Tomko P."/>
            <person name="Gavelis G."/>
            <person name="Widhalm J.R."/>
            <person name="Wisecaver J.H."/>
        </authorList>
    </citation>
    <scope>NUCLEOTIDE SEQUENCE</scope>
    <source>
        <strain evidence="2">ECLA1</strain>
    </source>
</reference>
<evidence type="ECO:0000313" key="3">
    <source>
        <dbReference type="Proteomes" id="UP001283361"/>
    </source>
</evidence>
<dbReference type="EMBL" id="JAWDGP010004345">
    <property type="protein sequence ID" value="KAK3765146.1"/>
    <property type="molecule type" value="Genomic_DNA"/>
</dbReference>
<sequence length="210" mass="23673">MTVVALLTIAIGVSDAQILRNGDGLGVQLPRKQTDGIIKKIIETQFMDAVTRIDEYIKFLFEVNSRLKTLRGQLACSDNITEIETVLEHFVKASQLDIRNYLESHEESLRKHPLKTLAESVADALSLTIPGHVQESFLKDAILDRLGLRFATLYNIAQENVAMLQSEIKTHLVEVAQQMTPVTTHLINKAFTQYHRLHSIILEIIHHPSS</sequence>
<evidence type="ECO:0000313" key="2">
    <source>
        <dbReference type="EMBL" id="KAK3765146.1"/>
    </source>
</evidence>
<proteinExistence type="predicted"/>
<name>A0AAE0ZAM4_9GAST</name>
<feature type="signal peptide" evidence="1">
    <location>
        <begin position="1"/>
        <end position="16"/>
    </location>
</feature>
<protein>
    <submittedName>
        <fullName evidence="2">Uncharacterized protein</fullName>
    </submittedName>
</protein>
<feature type="chain" id="PRO_5042157983" evidence="1">
    <location>
        <begin position="17"/>
        <end position="210"/>
    </location>
</feature>
<organism evidence="2 3">
    <name type="scientific">Elysia crispata</name>
    <name type="common">lettuce slug</name>
    <dbReference type="NCBI Taxonomy" id="231223"/>
    <lineage>
        <taxon>Eukaryota</taxon>
        <taxon>Metazoa</taxon>
        <taxon>Spiralia</taxon>
        <taxon>Lophotrochozoa</taxon>
        <taxon>Mollusca</taxon>
        <taxon>Gastropoda</taxon>
        <taxon>Heterobranchia</taxon>
        <taxon>Euthyneura</taxon>
        <taxon>Panpulmonata</taxon>
        <taxon>Sacoglossa</taxon>
        <taxon>Placobranchoidea</taxon>
        <taxon>Plakobranchidae</taxon>
        <taxon>Elysia</taxon>
    </lineage>
</organism>
<gene>
    <name evidence="2" type="ORF">RRG08_027785</name>
</gene>
<keyword evidence="3" id="KW-1185">Reference proteome</keyword>
<keyword evidence="1" id="KW-0732">Signal</keyword>
<comment type="caution">
    <text evidence="2">The sequence shown here is derived from an EMBL/GenBank/DDBJ whole genome shotgun (WGS) entry which is preliminary data.</text>
</comment>
<dbReference type="AlphaFoldDB" id="A0AAE0ZAM4"/>
<accession>A0AAE0ZAM4</accession>
<evidence type="ECO:0000256" key="1">
    <source>
        <dbReference type="SAM" id="SignalP"/>
    </source>
</evidence>
<dbReference type="Proteomes" id="UP001283361">
    <property type="component" value="Unassembled WGS sequence"/>
</dbReference>